<dbReference type="RefSeq" id="WP_025220587.1">
    <property type="nucleotide sequence ID" value="NZ_CP006837.1"/>
</dbReference>
<organism evidence="1 2">
    <name type="scientific">Lysinibacillus varians</name>
    <dbReference type="NCBI Taxonomy" id="1145276"/>
    <lineage>
        <taxon>Bacteria</taxon>
        <taxon>Bacillati</taxon>
        <taxon>Bacillota</taxon>
        <taxon>Bacilli</taxon>
        <taxon>Bacillales</taxon>
        <taxon>Bacillaceae</taxon>
        <taxon>Lysinibacillus</taxon>
    </lineage>
</organism>
<dbReference type="EMBL" id="SZPV01000031">
    <property type="protein sequence ID" value="TKI60487.1"/>
    <property type="molecule type" value="Genomic_DNA"/>
</dbReference>
<accession>A0ABY2T7X1</accession>
<gene>
    <name evidence="1" type="ORF">FC752_14960</name>
</gene>
<name>A0ABY2T7X1_9BACI</name>
<evidence type="ECO:0000313" key="2">
    <source>
        <dbReference type="Proteomes" id="UP000308539"/>
    </source>
</evidence>
<reference evidence="1 2" key="1">
    <citation type="submission" date="2019-04" db="EMBL/GenBank/DDBJ databases">
        <title>Lysinibacillus genome sequencing.</title>
        <authorList>
            <person name="Dunlap C."/>
        </authorList>
    </citation>
    <scope>NUCLEOTIDE SEQUENCE [LARGE SCALE GENOMIC DNA]</scope>
    <source>
        <strain evidence="1 2">NBRC 109424</strain>
    </source>
</reference>
<keyword evidence="2" id="KW-1185">Reference proteome</keyword>
<evidence type="ECO:0000313" key="1">
    <source>
        <dbReference type="EMBL" id="TKI60487.1"/>
    </source>
</evidence>
<proteinExistence type="predicted"/>
<protein>
    <submittedName>
        <fullName evidence="1">Uncharacterized protein</fullName>
    </submittedName>
</protein>
<dbReference type="Proteomes" id="UP000308539">
    <property type="component" value="Unassembled WGS sequence"/>
</dbReference>
<comment type="caution">
    <text evidence="1">The sequence shown here is derived from an EMBL/GenBank/DDBJ whole genome shotgun (WGS) entry which is preliminary data.</text>
</comment>
<sequence length="117" mass="13426">MIEQLQQAYSQGLKNLVFVDFENKSIIGSTMTLELELSKERACGQDLITAMNLHFCNEDYDSAQECAEVLVERIDYIKRLEGQIKEQRRNKLFDIANQLNKQGKIGEVVHFSANQSL</sequence>